<accession>A0ABV2A969</accession>
<reference evidence="1 2" key="1">
    <citation type="submission" date="2024-06" db="EMBL/GenBank/DDBJ databases">
        <authorList>
            <person name="Li Z."/>
            <person name="Jiang Y."/>
        </authorList>
    </citation>
    <scope>NUCLEOTIDE SEQUENCE [LARGE SCALE GENOMIC DNA]</scope>
    <source>
        <strain evidence="1 2">HSW-8</strain>
    </source>
</reference>
<name>A0ABV2A969_9GAMM</name>
<dbReference type="Pfam" id="PF11161">
    <property type="entry name" value="DUF2944"/>
    <property type="match status" value="1"/>
</dbReference>
<dbReference type="EMBL" id="JBEPIJ010000006">
    <property type="protein sequence ID" value="MES0873807.1"/>
    <property type="molecule type" value="Genomic_DNA"/>
</dbReference>
<dbReference type="InterPro" id="IPR021332">
    <property type="entry name" value="DUF2944"/>
</dbReference>
<gene>
    <name evidence="1" type="ORF">ABSH63_07320</name>
</gene>
<proteinExistence type="predicted"/>
<dbReference type="Proteomes" id="UP001465331">
    <property type="component" value="Unassembled WGS sequence"/>
</dbReference>
<evidence type="ECO:0000313" key="2">
    <source>
        <dbReference type="Proteomes" id="UP001465331"/>
    </source>
</evidence>
<organism evidence="1 2">
    <name type="scientific">Sinimarinibacterium thermocellulolyticum</name>
    <dbReference type="NCBI Taxonomy" id="3170016"/>
    <lineage>
        <taxon>Bacteria</taxon>
        <taxon>Pseudomonadati</taxon>
        <taxon>Pseudomonadota</taxon>
        <taxon>Gammaproteobacteria</taxon>
        <taxon>Nevskiales</taxon>
        <taxon>Nevskiaceae</taxon>
        <taxon>Sinimarinibacterium</taxon>
    </lineage>
</organism>
<dbReference type="RefSeq" id="WP_352888649.1">
    <property type="nucleotide sequence ID" value="NZ_JBEPIJ010000006.1"/>
</dbReference>
<comment type="caution">
    <text evidence="1">The sequence shown here is derived from an EMBL/GenBank/DDBJ whole genome shotgun (WGS) entry which is preliminary data.</text>
</comment>
<protein>
    <submittedName>
        <fullName evidence="1">DUF2946 family protein</fullName>
    </submittedName>
</protein>
<keyword evidence="2" id="KW-1185">Reference proteome</keyword>
<sequence length="197" mass="21800">MEDWVYRALEKWPNVPALFGWLGLDRRGRWTIRGELISRPQIIDTINPNYAADEHGRWFFQNGPQRGYVTLESAPLVLHSDGCGRLLTHTGLAVDTAEAAWLDENGALWLRTAHGPAVLEGEDLYWLLEHLRGPQTPVDEDLLAETLALPSGSRTMLSLRLGATTLPLGRLDFDAAPKVLGFVREPQPRDAEAGAAG</sequence>
<evidence type="ECO:0000313" key="1">
    <source>
        <dbReference type="EMBL" id="MES0873807.1"/>
    </source>
</evidence>